<dbReference type="InterPro" id="IPR039373">
    <property type="entry name" value="Peptidase_M28B"/>
</dbReference>
<evidence type="ECO:0000259" key="1">
    <source>
        <dbReference type="Pfam" id="PF04389"/>
    </source>
</evidence>
<feature type="domain" description="Peptidase M28" evidence="1">
    <location>
        <begin position="236"/>
        <end position="417"/>
    </location>
</feature>
<organism evidence="2 3">
    <name type="scientific">Virgibacillus byunsanensis</name>
    <dbReference type="NCBI Taxonomy" id="570945"/>
    <lineage>
        <taxon>Bacteria</taxon>
        <taxon>Bacillati</taxon>
        <taxon>Bacillota</taxon>
        <taxon>Bacilli</taxon>
        <taxon>Bacillales</taxon>
        <taxon>Bacillaceae</taxon>
        <taxon>Virgibacillus</taxon>
    </lineage>
</organism>
<dbReference type="InterPro" id="IPR046450">
    <property type="entry name" value="PA_dom_sf"/>
</dbReference>
<name>A0ABW3LHY1_9BACI</name>
<dbReference type="Gene3D" id="3.40.630.10">
    <property type="entry name" value="Zn peptidases"/>
    <property type="match status" value="1"/>
</dbReference>
<keyword evidence="3" id="KW-1185">Reference proteome</keyword>
<dbReference type="Gene3D" id="3.50.30.30">
    <property type="match status" value="1"/>
</dbReference>
<dbReference type="SUPFAM" id="SSF52025">
    <property type="entry name" value="PA domain"/>
    <property type="match status" value="1"/>
</dbReference>
<dbReference type="Proteomes" id="UP001597040">
    <property type="component" value="Unassembled WGS sequence"/>
</dbReference>
<evidence type="ECO:0000313" key="2">
    <source>
        <dbReference type="EMBL" id="MFD1037438.1"/>
    </source>
</evidence>
<reference evidence="3" key="1">
    <citation type="journal article" date="2019" name="Int. J. Syst. Evol. Microbiol.">
        <title>The Global Catalogue of Microorganisms (GCM) 10K type strain sequencing project: providing services to taxonomists for standard genome sequencing and annotation.</title>
        <authorList>
            <consortium name="The Broad Institute Genomics Platform"/>
            <consortium name="The Broad Institute Genome Sequencing Center for Infectious Disease"/>
            <person name="Wu L."/>
            <person name="Ma J."/>
        </authorList>
    </citation>
    <scope>NUCLEOTIDE SEQUENCE [LARGE SCALE GENOMIC DNA]</scope>
    <source>
        <strain evidence="3">CCUG 56754</strain>
    </source>
</reference>
<evidence type="ECO:0000313" key="3">
    <source>
        <dbReference type="Proteomes" id="UP001597040"/>
    </source>
</evidence>
<proteinExistence type="predicted"/>
<sequence length="587" mass="66172">MTTALKSEEKALLDEINTDVPNAVLNKFLTLVRESGSEDEKTAANFLASYLEEWGVNYEIHQPELYLSVPKRAELKVTSPITREFRVKTPSFSVITGDKSVSGEIVYISTGYAKGINDIFGTDFDEDVGDLKGKIVLTEGYPMPGKVQEFADLGVKAIVFISPGDNIHEGICTPIWGAPDLDNKDNEPDISVLAINKPDGTQLKDLIAKDTVMIEYQTHLDKGWKSCPIIDVFIEGTEDPEKYVLLHGHLDSWYEGIGDNATGNASLLEMIRIFQKNRTKLKRSIRVAVWTGHSTGRYGGSTWFVDNFGLDLERNCIAQVNCDSPGCRWATSYEYMMWTSEADNFCKEVIKDAVGQKSKGTRPMRAGDYSFNNIGITSFFMLSSSIPEQVLKEKGYYAVGGCGANIEWHTEEDLMHVADLDILVKDIRIYMTGVLRSANATVHPFNFINTAREFQQTIQSYQTQADSHFDFSLSLEEAKDLENDLVLFYKELDQLKDLPLTDPKVREANIKQEKLARLLIPINFTRTGKFRHDPALNVPPLPDLAPATNFENIEENSHEYKVLKTHLTRGQNRVVWAIQEARELIRR</sequence>
<protein>
    <submittedName>
        <fullName evidence="2">M28 family peptidase</fullName>
    </submittedName>
</protein>
<dbReference type="RefSeq" id="WP_390359481.1">
    <property type="nucleotide sequence ID" value="NZ_JBHTKJ010000007.1"/>
</dbReference>
<dbReference type="PANTHER" id="PTHR10404">
    <property type="entry name" value="N-ACETYLATED-ALPHA-LINKED ACIDIC DIPEPTIDASE"/>
    <property type="match status" value="1"/>
</dbReference>
<dbReference type="Pfam" id="PF04389">
    <property type="entry name" value="Peptidase_M28"/>
    <property type="match status" value="1"/>
</dbReference>
<comment type="caution">
    <text evidence="2">The sequence shown here is derived from an EMBL/GenBank/DDBJ whole genome shotgun (WGS) entry which is preliminary data.</text>
</comment>
<dbReference type="PANTHER" id="PTHR10404:SF46">
    <property type="entry name" value="VACUOLAR PROTEIN SORTING-ASSOCIATED PROTEIN 70"/>
    <property type="match status" value="1"/>
</dbReference>
<gene>
    <name evidence="2" type="ORF">ACFQ3N_03225</name>
</gene>
<dbReference type="SUPFAM" id="SSF53187">
    <property type="entry name" value="Zn-dependent exopeptidases"/>
    <property type="match status" value="1"/>
</dbReference>
<dbReference type="InterPro" id="IPR007484">
    <property type="entry name" value="Peptidase_M28"/>
</dbReference>
<dbReference type="EMBL" id="JBHTKJ010000007">
    <property type="protein sequence ID" value="MFD1037438.1"/>
    <property type="molecule type" value="Genomic_DNA"/>
</dbReference>
<accession>A0ABW3LHY1</accession>